<name>A0A3M7QF73_BRAPC</name>
<protein>
    <submittedName>
        <fullName evidence="1">Uncharacterized protein</fullName>
    </submittedName>
</protein>
<accession>A0A3M7QF73</accession>
<comment type="caution">
    <text evidence="1">The sequence shown here is derived from an EMBL/GenBank/DDBJ whole genome shotgun (WGS) entry which is preliminary data.</text>
</comment>
<proteinExistence type="predicted"/>
<dbReference type="AlphaFoldDB" id="A0A3M7QF73"/>
<gene>
    <name evidence="1" type="ORF">BpHYR1_052649</name>
</gene>
<dbReference type="Proteomes" id="UP000276133">
    <property type="component" value="Unassembled WGS sequence"/>
</dbReference>
<organism evidence="1 2">
    <name type="scientific">Brachionus plicatilis</name>
    <name type="common">Marine rotifer</name>
    <name type="synonym">Brachionus muelleri</name>
    <dbReference type="NCBI Taxonomy" id="10195"/>
    <lineage>
        <taxon>Eukaryota</taxon>
        <taxon>Metazoa</taxon>
        <taxon>Spiralia</taxon>
        <taxon>Gnathifera</taxon>
        <taxon>Rotifera</taxon>
        <taxon>Eurotatoria</taxon>
        <taxon>Monogononta</taxon>
        <taxon>Pseudotrocha</taxon>
        <taxon>Ploima</taxon>
        <taxon>Brachionidae</taxon>
        <taxon>Brachionus</taxon>
    </lineage>
</organism>
<reference evidence="1 2" key="1">
    <citation type="journal article" date="2018" name="Sci. Rep.">
        <title>Genomic signatures of local adaptation to the degree of environmental predictability in rotifers.</title>
        <authorList>
            <person name="Franch-Gras L."/>
            <person name="Hahn C."/>
            <person name="Garcia-Roger E.M."/>
            <person name="Carmona M.J."/>
            <person name="Serra M."/>
            <person name="Gomez A."/>
        </authorList>
    </citation>
    <scope>NUCLEOTIDE SEQUENCE [LARGE SCALE GENOMIC DNA]</scope>
    <source>
        <strain evidence="1">HYR1</strain>
    </source>
</reference>
<sequence>MFGKQPASLTDALAEFYNRKQLPSEDFRDFYTNLWILTRNAFSRYDYLVKERFIIGLSEKAVFWRVDVSNSQTYSEAYDSVVQTYARLQILNRNQPYPIVSEKMGNHENDYQETDKHVRWPDQIDLHNTPDGEKVCLFCRKGLFIGERTVT</sequence>
<dbReference type="EMBL" id="REGN01006333">
    <property type="protein sequence ID" value="RNA09929.1"/>
    <property type="molecule type" value="Genomic_DNA"/>
</dbReference>
<evidence type="ECO:0000313" key="2">
    <source>
        <dbReference type="Proteomes" id="UP000276133"/>
    </source>
</evidence>
<keyword evidence="2" id="KW-1185">Reference proteome</keyword>
<evidence type="ECO:0000313" key="1">
    <source>
        <dbReference type="EMBL" id="RNA09929.1"/>
    </source>
</evidence>